<sequence>MFDLREHKGLIRRLVSEANQNDPNWKWSIKAINKTEARIFWSYLECGDQKPCFTIKLVEDEDGCLIYAKDEHGDNLNVEMVECVGLPSLNTPIEEAIKMMAYTIINTAHACY</sequence>
<keyword evidence="2" id="KW-1185">Reference proteome</keyword>
<evidence type="ECO:0000313" key="2">
    <source>
        <dbReference type="Proteomes" id="UP000220752"/>
    </source>
</evidence>
<protein>
    <submittedName>
        <fullName evidence="1">Uncharacterized protein</fullName>
    </submittedName>
</protein>
<evidence type="ECO:0000313" key="1">
    <source>
        <dbReference type="EMBL" id="PDX57507.1"/>
    </source>
</evidence>
<proteinExistence type="predicted"/>
<organism evidence="1 2">
    <name type="scientific">Faecalibacterium langellae</name>
    <dbReference type="NCBI Taxonomy" id="3435293"/>
    <lineage>
        <taxon>Bacteria</taxon>
        <taxon>Bacillati</taxon>
        <taxon>Bacillota</taxon>
        <taxon>Clostridia</taxon>
        <taxon>Eubacteriales</taxon>
        <taxon>Oscillospiraceae</taxon>
        <taxon>Faecalibacterium</taxon>
    </lineage>
</organism>
<comment type="caution">
    <text evidence="1">The sequence shown here is derived from an EMBL/GenBank/DDBJ whole genome shotgun (WGS) entry which is preliminary data.</text>
</comment>
<gene>
    <name evidence="1" type="ORF">CGS46_13385</name>
</gene>
<dbReference type="EMBL" id="NMTQ01000037">
    <property type="protein sequence ID" value="PDX57507.1"/>
    <property type="molecule type" value="Genomic_DNA"/>
</dbReference>
<accession>A0A2A6Z826</accession>
<dbReference type="Proteomes" id="UP000220752">
    <property type="component" value="Unassembled WGS sequence"/>
</dbReference>
<reference evidence="1 2" key="1">
    <citation type="journal article" date="2017" name="Front. Microbiol.">
        <title>New Insights into the Diversity of the Genus Faecalibacterium.</title>
        <authorList>
            <person name="Benevides L."/>
            <person name="Burman S."/>
            <person name="Martin R."/>
            <person name="Robert V."/>
            <person name="Thomas M."/>
            <person name="Miquel S."/>
            <person name="Chain F."/>
            <person name="Sokol H."/>
            <person name="Bermudez-Humaran L.G."/>
            <person name="Morrison M."/>
            <person name="Langella P."/>
            <person name="Azevedo V.A."/>
            <person name="Chatel J.M."/>
            <person name="Soares S."/>
        </authorList>
    </citation>
    <scope>NUCLEOTIDE SEQUENCE [LARGE SCALE GENOMIC DNA]</scope>
    <source>
        <strain evidence="2">CNCM I-4540</strain>
    </source>
</reference>
<name>A0A2A6Z826_9FIRM</name>
<dbReference type="AlphaFoldDB" id="A0A2A6Z826"/>